<evidence type="ECO:0000256" key="4">
    <source>
        <dbReference type="ARBA" id="ARBA00023136"/>
    </source>
</evidence>
<accession>A0ABV6PKJ5</accession>
<dbReference type="InterPro" id="IPR003406">
    <property type="entry name" value="Glyco_trans_14"/>
</dbReference>
<organism evidence="6 7">
    <name type="scientific">Novosphingobium aquiterrae</name>
    <dbReference type="NCBI Taxonomy" id="624388"/>
    <lineage>
        <taxon>Bacteria</taxon>
        <taxon>Pseudomonadati</taxon>
        <taxon>Pseudomonadota</taxon>
        <taxon>Alphaproteobacteria</taxon>
        <taxon>Sphingomonadales</taxon>
        <taxon>Sphingomonadaceae</taxon>
        <taxon>Novosphingobium</taxon>
    </lineage>
</organism>
<comment type="caution">
    <text evidence="6">The sequence shown here is derived from an EMBL/GenBank/DDBJ whole genome shotgun (WGS) entry which is preliminary data.</text>
</comment>
<gene>
    <name evidence="6" type="ORF">ACFFF7_13190</name>
</gene>
<keyword evidence="7" id="KW-1185">Reference proteome</keyword>
<protein>
    <submittedName>
        <fullName evidence="6">Beta-1,6-N-acetylglucosaminyltransferase</fullName>
    </submittedName>
</protein>
<dbReference type="RefSeq" id="WP_379481811.1">
    <property type="nucleotide sequence ID" value="NZ_JBHLTL010000006.1"/>
</dbReference>
<dbReference type="EMBL" id="JBHLTL010000006">
    <property type="protein sequence ID" value="MFC0590371.1"/>
    <property type="molecule type" value="Genomic_DNA"/>
</dbReference>
<keyword evidence="4" id="KW-0472">Membrane</keyword>
<comment type="subcellular location">
    <subcellularLocation>
        <location evidence="1">Membrane</location>
        <topology evidence="1">Single-pass type II membrane protein</topology>
    </subcellularLocation>
</comment>
<evidence type="ECO:0000313" key="6">
    <source>
        <dbReference type="EMBL" id="MFC0590371.1"/>
    </source>
</evidence>
<evidence type="ECO:0000256" key="1">
    <source>
        <dbReference type="ARBA" id="ARBA00004606"/>
    </source>
</evidence>
<evidence type="ECO:0000256" key="2">
    <source>
        <dbReference type="ARBA" id="ARBA00022676"/>
    </source>
</evidence>
<evidence type="ECO:0000256" key="5">
    <source>
        <dbReference type="ARBA" id="ARBA00023180"/>
    </source>
</evidence>
<evidence type="ECO:0000256" key="3">
    <source>
        <dbReference type="ARBA" id="ARBA00022679"/>
    </source>
</evidence>
<keyword evidence="5" id="KW-0325">Glycoprotein</keyword>
<reference evidence="6 7" key="1">
    <citation type="submission" date="2024-09" db="EMBL/GenBank/DDBJ databases">
        <authorList>
            <person name="Sun Q."/>
            <person name="Mori K."/>
        </authorList>
    </citation>
    <scope>NUCLEOTIDE SEQUENCE [LARGE SCALE GENOMIC DNA]</scope>
    <source>
        <strain evidence="6 7">NCAIM B.02537</strain>
    </source>
</reference>
<dbReference type="Proteomes" id="UP001589943">
    <property type="component" value="Unassembled WGS sequence"/>
</dbReference>
<keyword evidence="2" id="KW-0328">Glycosyltransferase</keyword>
<name>A0ABV6PKJ5_9SPHN</name>
<dbReference type="Pfam" id="PF02485">
    <property type="entry name" value="Branch"/>
    <property type="match status" value="1"/>
</dbReference>
<proteinExistence type="predicted"/>
<evidence type="ECO:0000313" key="7">
    <source>
        <dbReference type="Proteomes" id="UP001589943"/>
    </source>
</evidence>
<sequence length="288" mass="32018">MRMAYLIMAHHDRPALERLLQRLLTPGSPDFAVVHADAASPLWRDLQARPLGGPGRIITIADPVAVRWGHWSQVEADRLLIEAALAEGCDYAHVLSGVDWPAVGRDTIVADIAAAGAQACFIEAVPGVQEDRMQNWHPGSRWLRLDPQRDRLAYAAGWELRRIGRLADRIGTFFGMQRSRPYGRWRKGSSWWSLPLPALQTAARELAVLRSSGRLRWTACADEHAVQSIIAASYAGHLHDNKRFIHFDDGASSPRTLAADDAPAIRASGAWFFRKVDAATDPFFLDTF</sequence>
<keyword evidence="3" id="KW-0808">Transferase</keyword>